<keyword evidence="2" id="KW-1133">Transmembrane helix</keyword>
<dbReference type="AlphaFoldDB" id="A0A7I8VJX3"/>
<sequence length="489" mass="56091">MDDSDVELRERLFHNAVRQYIIFLLVFIILYVSSYFFLTYFKKKTICEDHFSGEKEDAIVYRISLWMCTFTLSSSLGAALLLPISIISNELLLHYTNSYYMQWLNSSLIEGLWNWVSLFSNLSLLILMPFAYLFTEAEGLPGCRKGIMSRVYETALVLILMAIMACGLTFIFAAIFNKDEWSKRTLFDVWSFYLPYLYSCISLIGVLLLFICTPLGFVRMFTLLGKLVKKPAFLRKIEDELYTTSLEQETLRRHLNWLKHSSSNYSKLANGNNESHSLHDYEKKLSDLDNDYTELERRRWLGVKRDYIRIIIFPILFAALVSLTAVCGLLVLRNTLELLIGTSSPAISKNLVLGAASFSRLGLFGSTLYLLVILYVTFSSIVGLYCLPYISPKLMLLKSNTSTTKLIGNCSLWLIISSAMPLLARTLGFTDFHPGTPPKWLHNIVFVTCYNMAFLAATIFCLVTRLSSAARKSIMLRVRRIMRRKNKNE</sequence>
<reference evidence="3 4" key="1">
    <citation type="submission" date="2020-08" db="EMBL/GenBank/DDBJ databases">
        <authorList>
            <person name="Hejnol A."/>
        </authorList>
    </citation>
    <scope>NUCLEOTIDE SEQUENCE [LARGE SCALE GENOMIC DNA]</scope>
</reference>
<dbReference type="EMBL" id="CAJFCJ010000006">
    <property type="protein sequence ID" value="CAD5116009.1"/>
    <property type="molecule type" value="Genomic_DNA"/>
</dbReference>
<keyword evidence="2" id="KW-0812">Transmembrane</keyword>
<dbReference type="InterPro" id="IPR008075">
    <property type="entry name" value="LIMR"/>
</dbReference>
<evidence type="ECO:0000313" key="4">
    <source>
        <dbReference type="Proteomes" id="UP000549394"/>
    </source>
</evidence>
<dbReference type="GO" id="GO:0007165">
    <property type="term" value="P:signal transduction"/>
    <property type="evidence" value="ECO:0007669"/>
    <property type="project" value="TreeGrafter"/>
</dbReference>
<dbReference type="Pfam" id="PF04791">
    <property type="entry name" value="LMBR1"/>
    <property type="match status" value="2"/>
</dbReference>
<gene>
    <name evidence="3" type="ORF">DGYR_LOCUS4687</name>
</gene>
<feature type="transmembrane region" description="Helical" evidence="2">
    <location>
        <begin position="367"/>
        <end position="386"/>
    </location>
</feature>
<dbReference type="Proteomes" id="UP000549394">
    <property type="component" value="Unassembled WGS sequence"/>
</dbReference>
<dbReference type="OrthoDB" id="5596951at2759"/>
<name>A0A7I8VJX3_9ANNE</name>
<feature type="transmembrane region" description="Helical" evidence="2">
    <location>
        <begin position="155"/>
        <end position="176"/>
    </location>
</feature>
<evidence type="ECO:0000256" key="2">
    <source>
        <dbReference type="SAM" id="Phobius"/>
    </source>
</evidence>
<feature type="transmembrane region" description="Helical" evidence="2">
    <location>
        <begin position="59"/>
        <end position="92"/>
    </location>
</feature>
<dbReference type="PRINTS" id="PR01692">
    <property type="entry name" value="LIPOCALINIMR"/>
</dbReference>
<evidence type="ECO:0000256" key="1">
    <source>
        <dbReference type="ARBA" id="ARBA00010487"/>
    </source>
</evidence>
<dbReference type="GO" id="GO:0005886">
    <property type="term" value="C:plasma membrane"/>
    <property type="evidence" value="ECO:0007669"/>
    <property type="project" value="TreeGrafter"/>
</dbReference>
<organism evidence="3 4">
    <name type="scientific">Dimorphilus gyrociliatus</name>
    <dbReference type="NCBI Taxonomy" id="2664684"/>
    <lineage>
        <taxon>Eukaryota</taxon>
        <taxon>Metazoa</taxon>
        <taxon>Spiralia</taxon>
        <taxon>Lophotrochozoa</taxon>
        <taxon>Annelida</taxon>
        <taxon>Polychaeta</taxon>
        <taxon>Polychaeta incertae sedis</taxon>
        <taxon>Dinophilidae</taxon>
        <taxon>Dimorphilus</taxon>
    </lineage>
</organism>
<feature type="transmembrane region" description="Helical" evidence="2">
    <location>
        <begin position="196"/>
        <end position="221"/>
    </location>
</feature>
<proteinExistence type="inferred from homology"/>
<dbReference type="InterPro" id="IPR006876">
    <property type="entry name" value="LMBR1-like_membr_prot"/>
</dbReference>
<keyword evidence="2" id="KW-0472">Membrane</keyword>
<dbReference type="PANTHER" id="PTHR12625:SF0">
    <property type="entry name" value="PROTEIN LILIPOD"/>
    <property type="match status" value="1"/>
</dbReference>
<feature type="transmembrane region" description="Helical" evidence="2">
    <location>
        <begin position="444"/>
        <end position="467"/>
    </location>
</feature>
<comment type="similarity">
    <text evidence="1">Belongs to the LIMR family.</text>
</comment>
<feature type="transmembrane region" description="Helical" evidence="2">
    <location>
        <begin position="406"/>
        <end position="424"/>
    </location>
</feature>
<evidence type="ECO:0000313" key="3">
    <source>
        <dbReference type="EMBL" id="CAD5116009.1"/>
    </source>
</evidence>
<comment type="caution">
    <text evidence="3">The sequence shown here is derived from an EMBL/GenBank/DDBJ whole genome shotgun (WGS) entry which is preliminary data.</text>
</comment>
<accession>A0A7I8VJX3</accession>
<protein>
    <submittedName>
        <fullName evidence="3">DgyrCDS4943</fullName>
    </submittedName>
</protein>
<dbReference type="PANTHER" id="PTHR12625">
    <property type="entry name" value="LIPOCALIN-1 INTERACTING MEMBRANE RECEPTOR LIMR"/>
    <property type="match status" value="1"/>
</dbReference>
<feature type="transmembrane region" description="Helical" evidence="2">
    <location>
        <begin position="112"/>
        <end position="134"/>
    </location>
</feature>
<dbReference type="GO" id="GO:0004888">
    <property type="term" value="F:transmembrane signaling receptor activity"/>
    <property type="evidence" value="ECO:0007669"/>
    <property type="project" value="TreeGrafter"/>
</dbReference>
<feature type="transmembrane region" description="Helical" evidence="2">
    <location>
        <begin position="20"/>
        <end position="38"/>
    </location>
</feature>
<feature type="transmembrane region" description="Helical" evidence="2">
    <location>
        <begin position="307"/>
        <end position="332"/>
    </location>
</feature>
<keyword evidence="4" id="KW-1185">Reference proteome</keyword>